<name>A0A9Q0KDI9_9MAGN</name>
<dbReference type="OrthoDB" id="3268246at2759"/>
<accession>A0A9Q0KDI9</accession>
<dbReference type="AlphaFoldDB" id="A0A9Q0KDI9"/>
<comment type="caution">
    <text evidence="1">The sequence shown here is derived from an EMBL/GenBank/DDBJ whole genome shotgun (WGS) entry which is preliminary data.</text>
</comment>
<organism evidence="1 2">
    <name type="scientific">Protea cynaroides</name>
    <dbReference type="NCBI Taxonomy" id="273540"/>
    <lineage>
        <taxon>Eukaryota</taxon>
        <taxon>Viridiplantae</taxon>
        <taxon>Streptophyta</taxon>
        <taxon>Embryophyta</taxon>
        <taxon>Tracheophyta</taxon>
        <taxon>Spermatophyta</taxon>
        <taxon>Magnoliopsida</taxon>
        <taxon>Proteales</taxon>
        <taxon>Proteaceae</taxon>
        <taxon>Protea</taxon>
    </lineage>
</organism>
<protein>
    <submittedName>
        <fullName evidence="1">Uncharacterized protein</fullName>
    </submittedName>
</protein>
<keyword evidence="2" id="KW-1185">Reference proteome</keyword>
<evidence type="ECO:0000313" key="2">
    <source>
        <dbReference type="Proteomes" id="UP001141806"/>
    </source>
</evidence>
<dbReference type="Proteomes" id="UP001141806">
    <property type="component" value="Unassembled WGS sequence"/>
</dbReference>
<proteinExistence type="predicted"/>
<sequence length="106" mass="11615">MEHLFPQLAQLFNDTLSSGDDAVISSATEALERLSVLPEFPFSLVSIATGRIPQCSMSGNQLGCTYALVDFNILFTAFRLSIKILTRTSDLNEILIINGFLDVAFV</sequence>
<gene>
    <name evidence="1" type="ORF">NE237_015165</name>
</gene>
<dbReference type="EMBL" id="JAMYWD010000006">
    <property type="protein sequence ID" value="KAJ4968464.1"/>
    <property type="molecule type" value="Genomic_DNA"/>
</dbReference>
<reference evidence="1" key="1">
    <citation type="journal article" date="2023" name="Plant J.">
        <title>The genome of the king protea, Protea cynaroides.</title>
        <authorList>
            <person name="Chang J."/>
            <person name="Duong T.A."/>
            <person name="Schoeman C."/>
            <person name="Ma X."/>
            <person name="Roodt D."/>
            <person name="Barker N."/>
            <person name="Li Z."/>
            <person name="Van de Peer Y."/>
            <person name="Mizrachi E."/>
        </authorList>
    </citation>
    <scope>NUCLEOTIDE SEQUENCE</scope>
    <source>
        <tissue evidence="1">Young leaves</tissue>
    </source>
</reference>
<evidence type="ECO:0000313" key="1">
    <source>
        <dbReference type="EMBL" id="KAJ4968464.1"/>
    </source>
</evidence>